<dbReference type="HAMAP" id="MF_00523">
    <property type="entry name" value="LpxD"/>
    <property type="match status" value="1"/>
</dbReference>
<dbReference type="Gene3D" id="3.40.1390.10">
    <property type="entry name" value="MurE/MurF, N-terminal domain"/>
    <property type="match status" value="1"/>
</dbReference>
<name>A0A8J7QLI4_9BACT</name>
<evidence type="ECO:0000256" key="1">
    <source>
        <dbReference type="ARBA" id="ARBA00022516"/>
    </source>
</evidence>
<dbReference type="PANTHER" id="PTHR43378:SF2">
    <property type="entry name" value="UDP-3-O-ACYLGLUCOSAMINE N-ACYLTRANSFERASE 1, MITOCHONDRIAL-RELATED"/>
    <property type="match status" value="1"/>
</dbReference>
<evidence type="ECO:0000256" key="4">
    <source>
        <dbReference type="ARBA" id="ARBA00022737"/>
    </source>
</evidence>
<evidence type="ECO:0000256" key="7">
    <source>
        <dbReference type="HAMAP-Rule" id="MF_00523"/>
    </source>
</evidence>
<dbReference type="UniPathway" id="UPA00973"/>
<dbReference type="NCBIfam" id="TIGR01853">
    <property type="entry name" value="lipid_A_lpxD"/>
    <property type="match status" value="1"/>
</dbReference>
<keyword evidence="3 7" id="KW-0808">Transferase</keyword>
<dbReference type="EMBL" id="JAFREP010000017">
    <property type="protein sequence ID" value="MBO1320498.1"/>
    <property type="molecule type" value="Genomic_DNA"/>
</dbReference>
<reference evidence="10" key="1">
    <citation type="submission" date="2021-03" db="EMBL/GenBank/DDBJ databases">
        <authorList>
            <person name="Wang G."/>
        </authorList>
    </citation>
    <scope>NUCLEOTIDE SEQUENCE</scope>
    <source>
        <strain evidence="10">KCTC 12899</strain>
    </source>
</reference>
<comment type="subunit">
    <text evidence="7">Homotrimer.</text>
</comment>
<comment type="catalytic activity">
    <reaction evidence="7">
        <text>a UDP-3-O-[(3R)-3-hydroxyacyl]-alpha-D-glucosamine + a (3R)-hydroxyacyl-[ACP] = a UDP-2-N,3-O-bis[(3R)-3-hydroxyacyl]-alpha-D-glucosamine + holo-[ACP] + H(+)</text>
        <dbReference type="Rhea" id="RHEA:53836"/>
        <dbReference type="Rhea" id="RHEA-COMP:9685"/>
        <dbReference type="Rhea" id="RHEA-COMP:9945"/>
        <dbReference type="ChEBI" id="CHEBI:15378"/>
        <dbReference type="ChEBI" id="CHEBI:64479"/>
        <dbReference type="ChEBI" id="CHEBI:78827"/>
        <dbReference type="ChEBI" id="CHEBI:137740"/>
        <dbReference type="ChEBI" id="CHEBI:137748"/>
        <dbReference type="EC" id="2.3.1.191"/>
    </reaction>
</comment>
<evidence type="ECO:0000313" key="10">
    <source>
        <dbReference type="EMBL" id="MBO1320498.1"/>
    </source>
</evidence>
<keyword evidence="4 7" id="KW-0677">Repeat</keyword>
<gene>
    <name evidence="7 10" type="primary">lpxD</name>
    <name evidence="10" type="ORF">J3U88_18625</name>
</gene>
<dbReference type="PROSITE" id="PS00101">
    <property type="entry name" value="HEXAPEP_TRANSFERASES"/>
    <property type="match status" value="1"/>
</dbReference>
<comment type="similarity">
    <text evidence="7">Belongs to the transferase hexapeptide repeat family. LpxD subfamily.</text>
</comment>
<evidence type="ECO:0000256" key="6">
    <source>
        <dbReference type="ARBA" id="ARBA00023315"/>
    </source>
</evidence>
<dbReference type="PANTHER" id="PTHR43378">
    <property type="entry name" value="UDP-3-O-ACYLGLUCOSAMINE N-ACYLTRANSFERASE"/>
    <property type="match status" value="1"/>
</dbReference>
<sequence>MKLSAIIAKYNLKAPEPLPRDFDVQSVRPLDRAGRNDLSFLNNKKYRGQAKTTAAGAVLTQTPVDGSHAIQLVCAEPYAVMARILADFHPEPEYPAGIHPRAVVEPGATVDPEASVGPLCHVAAGARIGKGSVLVSNVHVGRDTVVGDHCRLHPGVVLYHGVTLGDRVRIHAQSVIGGDGYGYAQTGGIHLKVPQIGGVVVGDDVEIGSNVSIDRGSLDDTRIGSGTKIDNLVQIAHGVDIGEHCLIVSQTGISGSSKLGKYTVLAGKVGVNGHVTLGDQVMVMGASVVTKDLKGPGKYAGNPAIPHMTYQRQKAHIRRFAELEKRVRQLESTLEEKEEFP</sequence>
<dbReference type="InterPro" id="IPR011004">
    <property type="entry name" value="Trimer_LpxA-like_sf"/>
</dbReference>
<keyword evidence="11" id="KW-1185">Reference proteome</keyword>
<dbReference type="GO" id="GO:0103118">
    <property type="term" value="F:UDP-3-O-[(3R)-3-hydroxyacyl]-glucosamine N-acyltransferase activity"/>
    <property type="evidence" value="ECO:0007669"/>
    <property type="project" value="UniProtKB-EC"/>
</dbReference>
<dbReference type="InterPro" id="IPR001451">
    <property type="entry name" value="Hexapep"/>
</dbReference>
<evidence type="ECO:0000256" key="8">
    <source>
        <dbReference type="SAM" id="Coils"/>
    </source>
</evidence>
<feature type="active site" description="Proton acceptor" evidence="7">
    <location>
        <position position="237"/>
    </location>
</feature>
<accession>A0A8J7QLI4</accession>
<evidence type="ECO:0000259" key="9">
    <source>
        <dbReference type="Pfam" id="PF04613"/>
    </source>
</evidence>
<proteinExistence type="inferred from homology"/>
<dbReference type="AlphaFoldDB" id="A0A8J7QLI4"/>
<feature type="coiled-coil region" evidence="8">
    <location>
        <begin position="313"/>
        <end position="340"/>
    </location>
</feature>
<evidence type="ECO:0000313" key="11">
    <source>
        <dbReference type="Proteomes" id="UP000664417"/>
    </source>
</evidence>
<dbReference type="RefSeq" id="WP_207860453.1">
    <property type="nucleotide sequence ID" value="NZ_JAFREP010000017.1"/>
</dbReference>
<dbReference type="CDD" id="cd03352">
    <property type="entry name" value="LbH_LpxD"/>
    <property type="match status" value="1"/>
</dbReference>
<dbReference type="GO" id="GO:0009245">
    <property type="term" value="P:lipid A biosynthetic process"/>
    <property type="evidence" value="ECO:0007669"/>
    <property type="project" value="UniProtKB-UniRule"/>
</dbReference>
<keyword evidence="5 7" id="KW-0443">Lipid metabolism</keyword>
<comment type="caution">
    <text evidence="10">The sequence shown here is derived from an EMBL/GenBank/DDBJ whole genome shotgun (WGS) entry which is preliminary data.</text>
</comment>
<protein>
    <recommendedName>
        <fullName evidence="7">UDP-3-O-acylglucosamine N-acyltransferase</fullName>
        <ecNumber evidence="7">2.3.1.191</ecNumber>
    </recommendedName>
</protein>
<dbReference type="InterPro" id="IPR018357">
    <property type="entry name" value="Hexapep_transf_CS"/>
</dbReference>
<keyword evidence="2 7" id="KW-0441">Lipid A biosynthesis</keyword>
<keyword evidence="1 7" id="KW-0444">Lipid biosynthesis</keyword>
<comment type="function">
    <text evidence="7">Catalyzes the N-acylation of UDP-3-O-acylglucosamine using 3-hydroxyacyl-ACP as the acyl donor. Is involved in the biosynthesis of lipid A, a phosphorylated glycolipid that anchors the lipopolysaccharide to the outer membrane of the cell.</text>
</comment>
<organism evidence="10 11">
    <name type="scientific">Acanthopleuribacter pedis</name>
    <dbReference type="NCBI Taxonomy" id="442870"/>
    <lineage>
        <taxon>Bacteria</taxon>
        <taxon>Pseudomonadati</taxon>
        <taxon>Acidobacteriota</taxon>
        <taxon>Holophagae</taxon>
        <taxon>Acanthopleuribacterales</taxon>
        <taxon>Acanthopleuribacteraceae</taxon>
        <taxon>Acanthopleuribacter</taxon>
    </lineage>
</organism>
<dbReference type="Pfam" id="PF04613">
    <property type="entry name" value="LpxD"/>
    <property type="match status" value="1"/>
</dbReference>
<dbReference type="GO" id="GO:0016410">
    <property type="term" value="F:N-acyltransferase activity"/>
    <property type="evidence" value="ECO:0007669"/>
    <property type="project" value="InterPro"/>
</dbReference>
<evidence type="ECO:0000256" key="5">
    <source>
        <dbReference type="ARBA" id="ARBA00023098"/>
    </source>
</evidence>
<dbReference type="InterPro" id="IPR007691">
    <property type="entry name" value="LpxD"/>
</dbReference>
<comment type="pathway">
    <text evidence="7">Bacterial outer membrane biogenesis; LPS lipid A biosynthesis.</text>
</comment>
<keyword evidence="6 7" id="KW-0012">Acyltransferase</keyword>
<dbReference type="EC" id="2.3.1.191" evidence="7"/>
<keyword evidence="8" id="KW-0175">Coiled coil</keyword>
<dbReference type="SUPFAM" id="SSF51161">
    <property type="entry name" value="Trimeric LpxA-like enzymes"/>
    <property type="match status" value="1"/>
</dbReference>
<dbReference type="Gene3D" id="2.160.10.10">
    <property type="entry name" value="Hexapeptide repeat proteins"/>
    <property type="match status" value="1"/>
</dbReference>
<dbReference type="InterPro" id="IPR020573">
    <property type="entry name" value="UDP_GlcNAc_AcTrfase_non-rep"/>
</dbReference>
<feature type="domain" description="UDP-3-O-[3-hydroxymyristoyl] glucosamine N-acyltransferase non-repeat region" evidence="9">
    <location>
        <begin position="21"/>
        <end position="86"/>
    </location>
</feature>
<dbReference type="NCBIfam" id="NF002060">
    <property type="entry name" value="PRK00892.1"/>
    <property type="match status" value="1"/>
</dbReference>
<dbReference type="GO" id="GO:0016020">
    <property type="term" value="C:membrane"/>
    <property type="evidence" value="ECO:0007669"/>
    <property type="project" value="GOC"/>
</dbReference>
<evidence type="ECO:0000256" key="2">
    <source>
        <dbReference type="ARBA" id="ARBA00022556"/>
    </source>
</evidence>
<evidence type="ECO:0000256" key="3">
    <source>
        <dbReference type="ARBA" id="ARBA00022679"/>
    </source>
</evidence>
<dbReference type="Proteomes" id="UP000664417">
    <property type="component" value="Unassembled WGS sequence"/>
</dbReference>
<dbReference type="Pfam" id="PF00132">
    <property type="entry name" value="Hexapep"/>
    <property type="match status" value="2"/>
</dbReference>